<evidence type="ECO:0000259" key="2">
    <source>
        <dbReference type="Pfam" id="PF06172"/>
    </source>
</evidence>
<dbReference type="InterPro" id="IPR039935">
    <property type="entry name" value="YML079W-like"/>
</dbReference>
<dbReference type="Pfam" id="PF06172">
    <property type="entry name" value="Cupin_5"/>
    <property type="match status" value="1"/>
</dbReference>
<dbReference type="EMBL" id="AMGV01000010">
    <property type="protein sequence ID" value="KEF54359.1"/>
    <property type="molecule type" value="Genomic_DNA"/>
</dbReference>
<keyword evidence="4" id="KW-1185">Reference proteome</keyword>
<name>A0A072P2P0_9EURO</name>
<dbReference type="PANTHER" id="PTHR33387:SF3">
    <property type="entry name" value="DUF985 DOMAIN-CONTAINING PROTEIN"/>
    <property type="match status" value="1"/>
</dbReference>
<dbReference type="HOGENOM" id="CLU_097615_0_0_1"/>
<dbReference type="Proteomes" id="UP000027920">
    <property type="component" value="Unassembled WGS sequence"/>
</dbReference>
<dbReference type="CDD" id="cd06121">
    <property type="entry name" value="cupin_YML079wp"/>
    <property type="match status" value="1"/>
</dbReference>
<feature type="region of interest" description="Disordered" evidence="1">
    <location>
        <begin position="59"/>
        <end position="84"/>
    </location>
</feature>
<feature type="compositionally biased region" description="Basic and acidic residues" evidence="1">
    <location>
        <begin position="74"/>
        <end position="83"/>
    </location>
</feature>
<gene>
    <name evidence="3" type="ORF">A1O9_09525</name>
</gene>
<reference evidence="3 4" key="1">
    <citation type="submission" date="2013-03" db="EMBL/GenBank/DDBJ databases">
        <title>The Genome Sequence of Exophiala aquamarina CBS 119918.</title>
        <authorList>
            <consortium name="The Broad Institute Genomics Platform"/>
            <person name="Cuomo C."/>
            <person name="de Hoog S."/>
            <person name="Gorbushina A."/>
            <person name="Walker B."/>
            <person name="Young S.K."/>
            <person name="Zeng Q."/>
            <person name="Gargeya S."/>
            <person name="Fitzgerald M."/>
            <person name="Haas B."/>
            <person name="Abouelleil A."/>
            <person name="Allen A.W."/>
            <person name="Alvarado L."/>
            <person name="Arachchi H.M."/>
            <person name="Berlin A.M."/>
            <person name="Chapman S.B."/>
            <person name="Gainer-Dewar J."/>
            <person name="Goldberg J."/>
            <person name="Griggs A."/>
            <person name="Gujja S."/>
            <person name="Hansen M."/>
            <person name="Howarth C."/>
            <person name="Imamovic A."/>
            <person name="Ireland A."/>
            <person name="Larimer J."/>
            <person name="McCowan C."/>
            <person name="Murphy C."/>
            <person name="Pearson M."/>
            <person name="Poon T.W."/>
            <person name="Priest M."/>
            <person name="Roberts A."/>
            <person name="Saif S."/>
            <person name="Shea T."/>
            <person name="Sisk P."/>
            <person name="Sykes S."/>
            <person name="Wortman J."/>
            <person name="Nusbaum C."/>
            <person name="Birren B."/>
        </authorList>
    </citation>
    <scope>NUCLEOTIDE SEQUENCE [LARGE SCALE GENOMIC DNA]</scope>
    <source>
        <strain evidence="3 4">CBS 119918</strain>
    </source>
</reference>
<dbReference type="OrthoDB" id="6614653at2759"/>
<dbReference type="InterPro" id="IPR009327">
    <property type="entry name" value="Cupin_DUF985"/>
</dbReference>
<dbReference type="GeneID" id="25284434"/>
<accession>A0A072P2P0</accession>
<dbReference type="PANTHER" id="PTHR33387">
    <property type="entry name" value="RMLC-LIKE JELLY ROLL FOLD PROTEIN"/>
    <property type="match status" value="1"/>
</dbReference>
<evidence type="ECO:0000313" key="3">
    <source>
        <dbReference type="EMBL" id="KEF54359.1"/>
    </source>
</evidence>
<dbReference type="InterPro" id="IPR014710">
    <property type="entry name" value="RmlC-like_jellyroll"/>
</dbReference>
<evidence type="ECO:0000256" key="1">
    <source>
        <dbReference type="SAM" id="MobiDB-lite"/>
    </source>
</evidence>
<feature type="domain" description="DUF985" evidence="2">
    <location>
        <begin position="32"/>
        <end position="196"/>
    </location>
</feature>
<dbReference type="VEuPathDB" id="FungiDB:A1O9_09525"/>
<dbReference type="RefSeq" id="XP_013256949.1">
    <property type="nucleotide sequence ID" value="XM_013401495.1"/>
</dbReference>
<comment type="caution">
    <text evidence="3">The sequence shown here is derived from an EMBL/GenBank/DDBJ whole genome shotgun (WGS) entry which is preliminary data.</text>
</comment>
<dbReference type="SUPFAM" id="SSF51182">
    <property type="entry name" value="RmlC-like cupins"/>
    <property type="match status" value="1"/>
</dbReference>
<dbReference type="Gene3D" id="2.60.120.10">
    <property type="entry name" value="Jelly Rolls"/>
    <property type="match status" value="1"/>
</dbReference>
<organism evidence="3 4">
    <name type="scientific">Exophiala aquamarina CBS 119918</name>
    <dbReference type="NCBI Taxonomy" id="1182545"/>
    <lineage>
        <taxon>Eukaryota</taxon>
        <taxon>Fungi</taxon>
        <taxon>Dikarya</taxon>
        <taxon>Ascomycota</taxon>
        <taxon>Pezizomycotina</taxon>
        <taxon>Eurotiomycetes</taxon>
        <taxon>Chaetothyriomycetidae</taxon>
        <taxon>Chaetothyriales</taxon>
        <taxon>Herpotrichiellaceae</taxon>
        <taxon>Exophiala</taxon>
    </lineage>
</organism>
<dbReference type="AlphaFoldDB" id="A0A072P2P0"/>
<dbReference type="InterPro" id="IPR011051">
    <property type="entry name" value="RmlC_Cupin_sf"/>
</dbReference>
<proteinExistence type="predicted"/>
<protein>
    <recommendedName>
        <fullName evidence="2">DUF985 domain-containing protein</fullName>
    </recommendedName>
</protein>
<evidence type="ECO:0000313" key="4">
    <source>
        <dbReference type="Proteomes" id="UP000027920"/>
    </source>
</evidence>
<sequence>MAKRDMSGIIFDTSYARKLLANQPSSESESIQSTIDILKMQPHIEGGYFVETDREQRMVPNPFKDLPPLSNATDKVDTSETRHASTSINYLLTPKSPVGYFHRNRGHTVHTLHKGRAIYVIMYVDQPRDENGRVRVNSFLVGQDLVNGEDLQWAVPGGKFKATFLYPDEDEGQESKNGMLISETVIPGFEYADHDFLTAEDFVQYLDQEQQEQLQWLLRPDQQARLEEVRKGK</sequence>